<protein>
    <submittedName>
        <fullName evidence="1">Uncharacterized protein</fullName>
    </submittedName>
</protein>
<accession>A0A4P6Q6T9</accession>
<dbReference type="RefSeq" id="WP_131101396.1">
    <property type="nucleotide sequence ID" value="NZ_CP036455.1"/>
</dbReference>
<gene>
    <name evidence="1" type="ORF">EKD16_23750</name>
</gene>
<dbReference type="InterPro" id="IPR046897">
    <property type="entry name" value="ABC-3C_MC6"/>
</dbReference>
<proteinExistence type="predicted"/>
<sequence length="86" mass="9825">MITPTKGIAPQRALLTVGAQVLLATEGRPVTVSQAWRRFQEWRAEHKHNAPIPFWWFVLGLDVLYALGVVELRNEILVFRERSDAS</sequence>
<keyword evidence="2" id="KW-1185">Reference proteome</keyword>
<dbReference type="Pfam" id="PF20293">
    <property type="entry name" value="MC6"/>
    <property type="match status" value="1"/>
</dbReference>
<dbReference type="KEGG" id="strr:EKD16_23750"/>
<dbReference type="EMBL" id="CP036455">
    <property type="protein sequence ID" value="QBI56496.1"/>
    <property type="molecule type" value="Genomic_DNA"/>
</dbReference>
<dbReference type="AlphaFoldDB" id="A0A4P6Q6T9"/>
<name>A0A4P6Q6T9_9ACTN</name>
<dbReference type="Proteomes" id="UP000292235">
    <property type="component" value="Chromosome"/>
</dbReference>
<evidence type="ECO:0000313" key="1">
    <source>
        <dbReference type="EMBL" id="QBI56496.1"/>
    </source>
</evidence>
<reference evidence="1 2" key="1">
    <citation type="submission" date="2019-02" db="EMBL/GenBank/DDBJ databases">
        <authorList>
            <person name="Khodamoradi S."/>
            <person name="Hahnke R.L."/>
            <person name="Kaempfer P."/>
            <person name="Schumann P."/>
            <person name="Rohde M."/>
            <person name="Steinert M."/>
            <person name="Luzhetskyy A."/>
            <person name="Wink J."/>
            <person name="Ruckert C."/>
        </authorList>
    </citation>
    <scope>NUCLEOTIDE SEQUENCE [LARGE SCALE GENOMIC DNA]</scope>
    <source>
        <strain evidence="1 2">M2</strain>
    </source>
</reference>
<dbReference type="OrthoDB" id="4555046at2"/>
<evidence type="ECO:0000313" key="2">
    <source>
        <dbReference type="Proteomes" id="UP000292235"/>
    </source>
</evidence>
<organism evidence="1 2">
    <name type="scientific">Streptomonospora litoralis</name>
    <dbReference type="NCBI Taxonomy" id="2498135"/>
    <lineage>
        <taxon>Bacteria</taxon>
        <taxon>Bacillati</taxon>
        <taxon>Actinomycetota</taxon>
        <taxon>Actinomycetes</taxon>
        <taxon>Streptosporangiales</taxon>
        <taxon>Nocardiopsidaceae</taxon>
        <taxon>Streptomonospora</taxon>
    </lineage>
</organism>